<keyword evidence="2" id="KW-0433">Leucine-rich repeat</keyword>
<dbReference type="GO" id="GO:0005524">
    <property type="term" value="F:ATP binding"/>
    <property type="evidence" value="ECO:0007669"/>
    <property type="project" value="UniProtKB-UniRule"/>
</dbReference>
<dbReference type="PROSITE" id="PS51450">
    <property type="entry name" value="LRR"/>
    <property type="match status" value="1"/>
</dbReference>
<keyword evidence="6 11" id="KW-1133">Transmembrane helix</keyword>
<evidence type="ECO:0000256" key="1">
    <source>
        <dbReference type="ARBA" id="ARBA00004162"/>
    </source>
</evidence>
<dbReference type="InterPro" id="IPR001245">
    <property type="entry name" value="Ser-Thr/Tyr_kinase_cat_dom"/>
</dbReference>
<dbReference type="FunFam" id="3.80.10.10:FF:000062">
    <property type="entry name" value="protein STRUBBELIG-RECEPTOR FAMILY 3"/>
    <property type="match status" value="1"/>
</dbReference>
<evidence type="ECO:0000256" key="9">
    <source>
        <dbReference type="PROSITE-ProRule" id="PRU10141"/>
    </source>
</evidence>
<dbReference type="FunFam" id="1.10.510.10:FF:000095">
    <property type="entry name" value="protein STRUBBELIG-RECEPTOR FAMILY 8"/>
    <property type="match status" value="1"/>
</dbReference>
<dbReference type="Gene3D" id="3.30.200.20">
    <property type="entry name" value="Phosphorylase Kinase, domain 1"/>
    <property type="match status" value="1"/>
</dbReference>
<evidence type="ECO:0000256" key="6">
    <source>
        <dbReference type="ARBA" id="ARBA00022989"/>
    </source>
</evidence>
<evidence type="ECO:0000259" key="12">
    <source>
        <dbReference type="PROSITE" id="PS50011"/>
    </source>
</evidence>
<dbReference type="InterPro" id="IPR046959">
    <property type="entry name" value="PRK1-6/SRF4-like"/>
</dbReference>
<feature type="transmembrane region" description="Helical" evidence="11">
    <location>
        <begin position="322"/>
        <end position="342"/>
    </location>
</feature>
<keyword evidence="3 11" id="KW-0812">Transmembrane</keyword>
<feature type="domain" description="Protein kinase" evidence="12">
    <location>
        <begin position="441"/>
        <end position="717"/>
    </location>
</feature>
<sequence length="727" mass="79446">MTALLFSLKKFVCASSSFRVEMAKERGKGMTVFGILLAYILLGNTGGVDGTTDQADTSCLNVLFSSLNSPSQLRGWVPSGGDPCGESWFGVICTGSAVTSIKLPDLGLTGTLGYNMASMISLTEFDMSNNNLGGGNSIPYSLPPNLQKLNLGSNQFGSNIPYSISQMVPLKYLNLAHNQLQGNLSDMFGSLTNLSTMDLSFNQLTGNLPESFGSLSSLTTLHLENNQFTGQIDVLANLPLQDLNLANNHFTGWIPDKLKNINNLRTDGNTFNLSPAPTPPPYSPPPYSPPPGRKINPREQYGGNNQSSGGGGGSNSGIGTGGIAGVIASILLISIVAAIFLVRRKLQKSSRENTLGKEQHFAHHPSDVAKETKTIHKSSMLHMATMPQPPHGSLKPPPVEQHRSFDGDEFSNKPIMRKDDRTSIKASVYSVADLQIATESFSIHNLIGEGSFGRVYKAEFGDGKVMAVKKINSSALPNHSPDDFIELVSNISCLHHPNLSELVGYCSQYGQYLLVYEYYNNGSLHDILHLSDEYSNPLSWTARVKIALGTARALEYLHEVCSPSIVHRNFNSSKILLDAELNPHLSDCGFENLAPDEEFQALEQKFSTVYNPPELSTSGDYTLKSDVYNFGIVMLELLTGKKPFDRSRPRPEQSLIQWAAPRLHDIDALDRMVDPALKGLYPAKSLSRFADVIALCVQSEPEFRPPMSEVVQALVRLVQRANRAREY</sequence>
<dbReference type="InterPro" id="IPR001611">
    <property type="entry name" value="Leu-rich_rpt"/>
</dbReference>
<organism evidence="13 14">
    <name type="scientific">Canna indica</name>
    <name type="common">Indian-shot</name>
    <dbReference type="NCBI Taxonomy" id="4628"/>
    <lineage>
        <taxon>Eukaryota</taxon>
        <taxon>Viridiplantae</taxon>
        <taxon>Streptophyta</taxon>
        <taxon>Embryophyta</taxon>
        <taxon>Tracheophyta</taxon>
        <taxon>Spermatophyta</taxon>
        <taxon>Magnoliopsida</taxon>
        <taxon>Liliopsida</taxon>
        <taxon>Zingiberales</taxon>
        <taxon>Cannaceae</taxon>
        <taxon>Canna</taxon>
    </lineage>
</organism>
<dbReference type="Pfam" id="PF13855">
    <property type="entry name" value="LRR_8"/>
    <property type="match status" value="1"/>
</dbReference>
<dbReference type="Gene3D" id="3.80.10.10">
    <property type="entry name" value="Ribonuclease Inhibitor"/>
    <property type="match status" value="1"/>
</dbReference>
<dbReference type="InterPro" id="IPR017441">
    <property type="entry name" value="Protein_kinase_ATP_BS"/>
</dbReference>
<evidence type="ECO:0000256" key="8">
    <source>
        <dbReference type="ARBA" id="ARBA00023170"/>
    </source>
</evidence>
<dbReference type="Proteomes" id="UP001327560">
    <property type="component" value="Chromosome 1"/>
</dbReference>
<dbReference type="SUPFAM" id="SSF56112">
    <property type="entry name" value="Protein kinase-like (PK-like)"/>
    <property type="match status" value="1"/>
</dbReference>
<evidence type="ECO:0000256" key="10">
    <source>
        <dbReference type="SAM" id="MobiDB-lite"/>
    </source>
</evidence>
<dbReference type="Pfam" id="PF07714">
    <property type="entry name" value="PK_Tyr_Ser-Thr"/>
    <property type="match status" value="1"/>
</dbReference>
<evidence type="ECO:0000256" key="7">
    <source>
        <dbReference type="ARBA" id="ARBA00023136"/>
    </source>
</evidence>
<feature type="binding site" evidence="9">
    <location>
        <position position="470"/>
    </location>
    <ligand>
        <name>ATP</name>
        <dbReference type="ChEBI" id="CHEBI:30616"/>
    </ligand>
</feature>
<evidence type="ECO:0000256" key="3">
    <source>
        <dbReference type="ARBA" id="ARBA00022692"/>
    </source>
</evidence>
<evidence type="ECO:0000256" key="4">
    <source>
        <dbReference type="ARBA" id="ARBA00022729"/>
    </source>
</evidence>
<evidence type="ECO:0000256" key="11">
    <source>
        <dbReference type="SAM" id="Phobius"/>
    </source>
</evidence>
<keyword evidence="7 11" id="KW-0472">Membrane</keyword>
<name>A0AAQ3JRQ1_9LILI</name>
<dbReference type="GO" id="GO:0004672">
    <property type="term" value="F:protein kinase activity"/>
    <property type="evidence" value="ECO:0007669"/>
    <property type="project" value="InterPro"/>
</dbReference>
<dbReference type="PANTHER" id="PTHR48007">
    <property type="entry name" value="LEUCINE-RICH REPEAT RECEPTOR-LIKE PROTEIN KINASE PXC1"/>
    <property type="match status" value="1"/>
</dbReference>
<dbReference type="PROSITE" id="PS50011">
    <property type="entry name" value="PROTEIN_KINASE_DOM"/>
    <property type="match status" value="1"/>
</dbReference>
<evidence type="ECO:0000313" key="14">
    <source>
        <dbReference type="Proteomes" id="UP001327560"/>
    </source>
</evidence>
<dbReference type="Pfam" id="PF00560">
    <property type="entry name" value="LRR_1"/>
    <property type="match status" value="2"/>
</dbReference>
<dbReference type="SUPFAM" id="SSF52058">
    <property type="entry name" value="L domain-like"/>
    <property type="match status" value="1"/>
</dbReference>
<keyword evidence="5" id="KW-0677">Repeat</keyword>
<proteinExistence type="predicted"/>
<keyword evidence="9" id="KW-0547">Nucleotide-binding</keyword>
<accession>A0AAQ3JRQ1</accession>
<feature type="compositionally biased region" description="Pro residues" evidence="10">
    <location>
        <begin position="276"/>
        <end position="292"/>
    </location>
</feature>
<feature type="region of interest" description="Disordered" evidence="10">
    <location>
        <begin position="269"/>
        <end position="314"/>
    </location>
</feature>
<reference evidence="13 14" key="1">
    <citation type="submission" date="2023-10" db="EMBL/GenBank/DDBJ databases">
        <title>Chromosome-scale genome assembly provides insights into flower coloration mechanisms of Canna indica.</title>
        <authorList>
            <person name="Li C."/>
        </authorList>
    </citation>
    <scope>NUCLEOTIDE SEQUENCE [LARGE SCALE GENOMIC DNA]</scope>
    <source>
        <tissue evidence="13">Flower</tissue>
    </source>
</reference>
<feature type="region of interest" description="Disordered" evidence="10">
    <location>
        <begin position="390"/>
        <end position="413"/>
    </location>
</feature>
<gene>
    <name evidence="13" type="ORF">Cni_G01987</name>
</gene>
<dbReference type="EMBL" id="CP136890">
    <property type="protein sequence ID" value="WOK93290.1"/>
    <property type="molecule type" value="Genomic_DNA"/>
</dbReference>
<dbReference type="GO" id="GO:0005886">
    <property type="term" value="C:plasma membrane"/>
    <property type="evidence" value="ECO:0007669"/>
    <property type="project" value="UniProtKB-SubCell"/>
</dbReference>
<feature type="compositionally biased region" description="Pro residues" evidence="10">
    <location>
        <begin position="390"/>
        <end position="399"/>
    </location>
</feature>
<dbReference type="FunFam" id="3.30.200.20:FF:000125">
    <property type="entry name" value="Protein STRUBBELIG-RECEPTOR FAMILY 8"/>
    <property type="match status" value="1"/>
</dbReference>
<dbReference type="InterPro" id="IPR013210">
    <property type="entry name" value="LRR_N_plant-typ"/>
</dbReference>
<dbReference type="InterPro" id="IPR032675">
    <property type="entry name" value="LRR_dom_sf"/>
</dbReference>
<evidence type="ECO:0000256" key="2">
    <source>
        <dbReference type="ARBA" id="ARBA00022614"/>
    </source>
</evidence>
<keyword evidence="9" id="KW-0067">ATP-binding</keyword>
<protein>
    <submittedName>
        <fullName evidence="13">Protein STRUBBELIG-RECEPTOR FAMILY 6-like</fullName>
    </submittedName>
</protein>
<keyword evidence="4" id="KW-0732">Signal</keyword>
<evidence type="ECO:0000313" key="13">
    <source>
        <dbReference type="EMBL" id="WOK93290.1"/>
    </source>
</evidence>
<keyword evidence="8" id="KW-0675">Receptor</keyword>
<dbReference type="Pfam" id="PF08263">
    <property type="entry name" value="LRRNT_2"/>
    <property type="match status" value="1"/>
</dbReference>
<dbReference type="PROSITE" id="PS00107">
    <property type="entry name" value="PROTEIN_KINASE_ATP"/>
    <property type="match status" value="1"/>
</dbReference>
<dbReference type="PANTHER" id="PTHR48007:SF13">
    <property type="entry name" value="PROTEIN STRUBBELIG-RECEPTOR FAMILY 4"/>
    <property type="match status" value="1"/>
</dbReference>
<keyword evidence="14" id="KW-1185">Reference proteome</keyword>
<dbReference type="InterPro" id="IPR011009">
    <property type="entry name" value="Kinase-like_dom_sf"/>
</dbReference>
<dbReference type="InterPro" id="IPR000719">
    <property type="entry name" value="Prot_kinase_dom"/>
</dbReference>
<dbReference type="Gene3D" id="1.10.510.10">
    <property type="entry name" value="Transferase(Phosphotransferase) domain 1"/>
    <property type="match status" value="1"/>
</dbReference>
<comment type="subcellular location">
    <subcellularLocation>
        <location evidence="1">Cell membrane</location>
        <topology evidence="1">Single-pass membrane protein</topology>
    </subcellularLocation>
</comment>
<dbReference type="AlphaFoldDB" id="A0AAQ3JRQ1"/>
<evidence type="ECO:0000256" key="5">
    <source>
        <dbReference type="ARBA" id="ARBA00022737"/>
    </source>
</evidence>